<keyword evidence="7" id="KW-0234">DNA repair</keyword>
<keyword evidence="3 7" id="KW-0963">Cytoplasm</keyword>
<dbReference type="AlphaFoldDB" id="A0A7C5XK16"/>
<dbReference type="EMBL" id="DRZI01000078">
    <property type="protein sequence ID" value="HHP81426.1"/>
    <property type="molecule type" value="Genomic_DNA"/>
</dbReference>
<evidence type="ECO:0000256" key="4">
    <source>
        <dbReference type="ARBA" id="ARBA00022722"/>
    </source>
</evidence>
<feature type="site" description="Interaction with target DNA" evidence="7">
    <location>
        <position position="72"/>
    </location>
</feature>
<dbReference type="PANTHER" id="PTHR28511">
    <property type="entry name" value="ENDONUCLEASE V"/>
    <property type="match status" value="1"/>
</dbReference>
<sequence>MFFNIEKAKEAQKILGKLALIEPIDVDSIDVVVGLDVSYRNSNAVAAAVAYSIYEKKIVDFDVASQLVKIPYIPGLLAFREAPVMFLALKKLVTRIKRVDVIMINGHGLAHPRKCGIATHIGVVMNMPTIGVAKRLLYGKIISIGDNLAIAVEDAIVGYVVNRKGHRIYISVGHKITAEDALKIALSLWDKNSLFPEPLRLADSISREYTYRIFSSK</sequence>
<comment type="caution">
    <text evidence="8">The sequence shown here is derived from an EMBL/GenBank/DDBJ whole genome shotgun (WGS) entry which is preliminary data.</text>
</comment>
<keyword evidence="6 7" id="KW-0378">Hydrolase</keyword>
<evidence type="ECO:0000256" key="7">
    <source>
        <dbReference type="HAMAP-Rule" id="MF_00801"/>
    </source>
</evidence>
<comment type="subcellular location">
    <subcellularLocation>
        <location evidence="2 7">Cytoplasm</location>
    </subcellularLocation>
</comment>
<reference evidence="8" key="1">
    <citation type="journal article" date="2020" name="mSystems">
        <title>Genome- and Community-Level Interaction Insights into Carbon Utilization and Element Cycling Functions of Hydrothermarchaeota in Hydrothermal Sediment.</title>
        <authorList>
            <person name="Zhou Z."/>
            <person name="Liu Y."/>
            <person name="Xu W."/>
            <person name="Pan J."/>
            <person name="Luo Z.H."/>
            <person name="Li M."/>
        </authorList>
    </citation>
    <scope>NUCLEOTIDE SEQUENCE [LARGE SCALE GENOMIC DNA]</scope>
    <source>
        <strain evidence="8">SpSt-1121</strain>
    </source>
</reference>
<feature type="binding site" evidence="7">
    <location>
        <position position="36"/>
    </location>
    <ligand>
        <name>Mg(2+)</name>
        <dbReference type="ChEBI" id="CHEBI:18420"/>
    </ligand>
</feature>
<dbReference type="GO" id="GO:0000287">
    <property type="term" value="F:magnesium ion binding"/>
    <property type="evidence" value="ECO:0007669"/>
    <property type="project" value="UniProtKB-UniRule"/>
</dbReference>
<dbReference type="Pfam" id="PF04493">
    <property type="entry name" value="Endonuclease_5"/>
    <property type="match status" value="1"/>
</dbReference>
<dbReference type="PANTHER" id="PTHR28511:SF1">
    <property type="entry name" value="ENDONUCLEASE V"/>
    <property type="match status" value="1"/>
</dbReference>
<keyword evidence="4 7" id="KW-0540">Nuclease</keyword>
<comment type="catalytic activity">
    <reaction evidence="1 7">
        <text>Endonucleolytic cleavage at apurinic or apyrimidinic sites to products with a 5'-phosphate.</text>
        <dbReference type="EC" id="3.1.21.7"/>
    </reaction>
</comment>
<dbReference type="GO" id="GO:0005737">
    <property type="term" value="C:cytoplasm"/>
    <property type="evidence" value="ECO:0007669"/>
    <property type="project" value="UniProtKB-SubCell"/>
</dbReference>
<dbReference type="Gene3D" id="3.30.2170.10">
    <property type="entry name" value="archaeoglobus fulgidus dsm 4304 superfamily"/>
    <property type="match status" value="1"/>
</dbReference>
<dbReference type="CDD" id="cd06559">
    <property type="entry name" value="Endonuclease_V"/>
    <property type="match status" value="1"/>
</dbReference>
<evidence type="ECO:0000256" key="3">
    <source>
        <dbReference type="ARBA" id="ARBA00022490"/>
    </source>
</evidence>
<gene>
    <name evidence="7" type="primary">nfi</name>
    <name evidence="8" type="ORF">ENM84_02045</name>
</gene>
<evidence type="ECO:0000256" key="2">
    <source>
        <dbReference type="ARBA" id="ARBA00004496"/>
    </source>
</evidence>
<accession>A0A7C5XK16</accession>
<dbReference type="HAMAP" id="MF_00801">
    <property type="entry name" value="Endonuclease_5"/>
    <property type="match status" value="1"/>
</dbReference>
<evidence type="ECO:0000256" key="6">
    <source>
        <dbReference type="ARBA" id="ARBA00022801"/>
    </source>
</evidence>
<dbReference type="EC" id="3.1.21.7" evidence="7"/>
<protein>
    <recommendedName>
        <fullName evidence="7">Endonuclease V</fullName>
        <ecNumber evidence="7">3.1.21.7</ecNumber>
    </recommendedName>
    <alternativeName>
        <fullName evidence="7">Deoxyinosine 3'endonuclease</fullName>
    </alternativeName>
    <alternativeName>
        <fullName evidence="7">Deoxyribonuclease V</fullName>
        <shortName evidence="7">DNase V</shortName>
    </alternativeName>
</protein>
<dbReference type="GO" id="GO:0003727">
    <property type="term" value="F:single-stranded RNA binding"/>
    <property type="evidence" value="ECO:0007669"/>
    <property type="project" value="TreeGrafter"/>
</dbReference>
<keyword evidence="7" id="KW-0460">Magnesium</keyword>
<feature type="binding site" evidence="7">
    <location>
        <position position="105"/>
    </location>
    <ligand>
        <name>Mg(2+)</name>
        <dbReference type="ChEBI" id="CHEBI:18420"/>
    </ligand>
</feature>
<comment type="similarity">
    <text evidence="7">Belongs to the endonuclease V family.</text>
</comment>
<organism evidence="8">
    <name type="scientific">Ignisphaera aggregans</name>
    <dbReference type="NCBI Taxonomy" id="334771"/>
    <lineage>
        <taxon>Archaea</taxon>
        <taxon>Thermoproteota</taxon>
        <taxon>Thermoprotei</taxon>
        <taxon>Desulfurococcales</taxon>
        <taxon>Desulfurococcaceae</taxon>
        <taxon>Ignisphaera</taxon>
    </lineage>
</organism>
<keyword evidence="7" id="KW-0479">Metal-binding</keyword>
<dbReference type="GO" id="GO:0016891">
    <property type="term" value="F:RNA endonuclease activity producing 5'-phosphomonoesters, hydrolytic mechanism"/>
    <property type="evidence" value="ECO:0007669"/>
    <property type="project" value="TreeGrafter"/>
</dbReference>
<proteinExistence type="inferred from homology"/>
<keyword evidence="5 7" id="KW-0255">Endonuclease</keyword>
<dbReference type="InterPro" id="IPR007581">
    <property type="entry name" value="Endonuclease-V"/>
</dbReference>
<keyword evidence="7" id="KW-0227">DNA damage</keyword>
<comment type="cofactor">
    <cofactor evidence="7">
        <name>Mg(2+)</name>
        <dbReference type="ChEBI" id="CHEBI:18420"/>
    </cofactor>
</comment>
<dbReference type="GO" id="GO:0006281">
    <property type="term" value="P:DNA repair"/>
    <property type="evidence" value="ECO:0007669"/>
    <property type="project" value="UniProtKB-UniRule"/>
</dbReference>
<evidence type="ECO:0000256" key="5">
    <source>
        <dbReference type="ARBA" id="ARBA00022759"/>
    </source>
</evidence>
<dbReference type="GO" id="GO:0043737">
    <property type="term" value="F:deoxyribonuclease V activity"/>
    <property type="evidence" value="ECO:0007669"/>
    <property type="project" value="UniProtKB-UniRule"/>
</dbReference>
<evidence type="ECO:0000313" key="8">
    <source>
        <dbReference type="EMBL" id="HHP81426.1"/>
    </source>
</evidence>
<name>A0A7C5XK16_9CREN</name>
<comment type="function">
    <text evidence="7">DNA repair enzyme involved in the repair of deaminated bases. Selectively cleaves double-stranded DNA at the second phosphodiester bond 3' to a deoxyinosine leaving behind the intact lesion on the nicked DNA.</text>
</comment>
<evidence type="ECO:0000256" key="1">
    <source>
        <dbReference type="ARBA" id="ARBA00001835"/>
    </source>
</evidence>